<dbReference type="AlphaFoldDB" id="X1TM45"/>
<comment type="caution">
    <text evidence="1">The sequence shown here is derived from an EMBL/GenBank/DDBJ whole genome shotgun (WGS) entry which is preliminary data.</text>
</comment>
<name>X1TM45_9ZZZZ</name>
<dbReference type="EMBL" id="BARW01021826">
    <property type="protein sequence ID" value="GAI92431.1"/>
    <property type="molecule type" value="Genomic_DNA"/>
</dbReference>
<reference evidence="1" key="1">
    <citation type="journal article" date="2014" name="Front. Microbiol.">
        <title>High frequency of phylogenetically diverse reductive dehalogenase-homologous genes in deep subseafloor sedimentary metagenomes.</title>
        <authorList>
            <person name="Kawai M."/>
            <person name="Futagami T."/>
            <person name="Toyoda A."/>
            <person name="Takaki Y."/>
            <person name="Nishi S."/>
            <person name="Hori S."/>
            <person name="Arai W."/>
            <person name="Tsubouchi T."/>
            <person name="Morono Y."/>
            <person name="Uchiyama I."/>
            <person name="Ito T."/>
            <person name="Fujiyama A."/>
            <person name="Inagaki F."/>
            <person name="Takami H."/>
        </authorList>
    </citation>
    <scope>NUCLEOTIDE SEQUENCE</scope>
    <source>
        <strain evidence="1">Expedition CK06-06</strain>
    </source>
</reference>
<evidence type="ECO:0000313" key="1">
    <source>
        <dbReference type="EMBL" id="GAI92431.1"/>
    </source>
</evidence>
<gene>
    <name evidence="1" type="ORF">S12H4_36591</name>
</gene>
<accession>X1TM45</accession>
<evidence type="ECO:0008006" key="2">
    <source>
        <dbReference type="Google" id="ProtNLM"/>
    </source>
</evidence>
<organism evidence="1">
    <name type="scientific">marine sediment metagenome</name>
    <dbReference type="NCBI Taxonomy" id="412755"/>
    <lineage>
        <taxon>unclassified sequences</taxon>
        <taxon>metagenomes</taxon>
        <taxon>ecological metagenomes</taxon>
    </lineage>
</organism>
<sequence length="66" mass="6643">MAIQTDVAGDMVKSTYDPDKDGIIALAQLVAAVCSESEAKTTSARSSLSSSPPTVLGVGFAQVLAA</sequence>
<proteinExistence type="predicted"/>
<protein>
    <recommendedName>
        <fullName evidence="2">EF-hand domain-containing protein</fullName>
    </recommendedName>
</protein>